<dbReference type="GO" id="GO:0016740">
    <property type="term" value="F:transferase activity"/>
    <property type="evidence" value="ECO:0007669"/>
    <property type="project" value="UniProtKB-KW"/>
</dbReference>
<name>A0A2Z7C8C5_9LAMI</name>
<accession>A0A2Z7C8C5</accession>
<dbReference type="EMBL" id="KQ998371">
    <property type="protein sequence ID" value="KZV42967.1"/>
    <property type="molecule type" value="Genomic_DNA"/>
</dbReference>
<evidence type="ECO:0000313" key="1">
    <source>
        <dbReference type="EMBL" id="KZV42967.1"/>
    </source>
</evidence>
<reference evidence="1 2" key="1">
    <citation type="journal article" date="2015" name="Proc. Natl. Acad. Sci. U.S.A.">
        <title>The resurrection genome of Boea hygrometrica: A blueprint for survival of dehydration.</title>
        <authorList>
            <person name="Xiao L."/>
            <person name="Yang G."/>
            <person name="Zhang L."/>
            <person name="Yang X."/>
            <person name="Zhao S."/>
            <person name="Ji Z."/>
            <person name="Zhou Q."/>
            <person name="Hu M."/>
            <person name="Wang Y."/>
            <person name="Chen M."/>
            <person name="Xu Y."/>
            <person name="Jin H."/>
            <person name="Xiao X."/>
            <person name="Hu G."/>
            <person name="Bao F."/>
            <person name="Hu Y."/>
            <person name="Wan P."/>
            <person name="Li L."/>
            <person name="Deng X."/>
            <person name="Kuang T."/>
            <person name="Xiang C."/>
            <person name="Zhu J.K."/>
            <person name="Oliver M.J."/>
            <person name="He Y."/>
        </authorList>
    </citation>
    <scope>NUCLEOTIDE SEQUENCE [LARGE SCALE GENOMIC DNA]</scope>
    <source>
        <strain evidence="2">cv. XS01</strain>
    </source>
</reference>
<sequence length="210" mass="23890">MIFNNYLIRFLCCIGHGLFKRLRIGLRRSNDGPRLGGEVSRPLGLANMEGGSIAPYVRRTSVRVTPRPDHIEHEGPLVSLGLNGAGDDLVDFMPTDDVYKERNLMLTVCEEKKLNHESDVDRRKDEFSSKMQEAVFSSEQKMDSAVEDFSSRNVIKSWAAVRCIRSDTRRISCWNDEQKMKQISAGADENNQLKHIQNQQLMSDTKKTNS</sequence>
<keyword evidence="1" id="KW-0808">Transferase</keyword>
<proteinExistence type="predicted"/>
<keyword evidence="2" id="KW-1185">Reference proteome</keyword>
<protein>
    <submittedName>
        <fullName evidence="1">Zeatin O-glucosyltransferase-like</fullName>
    </submittedName>
</protein>
<gene>
    <name evidence="1" type="ORF">F511_42623</name>
</gene>
<evidence type="ECO:0000313" key="2">
    <source>
        <dbReference type="Proteomes" id="UP000250235"/>
    </source>
</evidence>
<dbReference type="AlphaFoldDB" id="A0A2Z7C8C5"/>
<organism evidence="1 2">
    <name type="scientific">Dorcoceras hygrometricum</name>
    <dbReference type="NCBI Taxonomy" id="472368"/>
    <lineage>
        <taxon>Eukaryota</taxon>
        <taxon>Viridiplantae</taxon>
        <taxon>Streptophyta</taxon>
        <taxon>Embryophyta</taxon>
        <taxon>Tracheophyta</taxon>
        <taxon>Spermatophyta</taxon>
        <taxon>Magnoliopsida</taxon>
        <taxon>eudicotyledons</taxon>
        <taxon>Gunneridae</taxon>
        <taxon>Pentapetalae</taxon>
        <taxon>asterids</taxon>
        <taxon>lamiids</taxon>
        <taxon>Lamiales</taxon>
        <taxon>Gesneriaceae</taxon>
        <taxon>Didymocarpoideae</taxon>
        <taxon>Trichosporeae</taxon>
        <taxon>Loxocarpinae</taxon>
        <taxon>Dorcoceras</taxon>
    </lineage>
</organism>
<dbReference type="Proteomes" id="UP000250235">
    <property type="component" value="Unassembled WGS sequence"/>
</dbReference>